<feature type="region of interest" description="Disordered" evidence="4">
    <location>
        <begin position="46"/>
        <end position="80"/>
    </location>
</feature>
<evidence type="ECO:0000256" key="5">
    <source>
        <dbReference type="SAM" id="SignalP"/>
    </source>
</evidence>
<keyword evidence="7" id="KW-1185">Reference proteome</keyword>
<evidence type="ECO:0000256" key="3">
    <source>
        <dbReference type="ARBA" id="ARBA00022679"/>
    </source>
</evidence>
<evidence type="ECO:0000313" key="7">
    <source>
        <dbReference type="Proteomes" id="UP000886595"/>
    </source>
</evidence>
<dbReference type="AlphaFoldDB" id="A0A8X7RGW8"/>
<dbReference type="GO" id="GO:0080044">
    <property type="term" value="F:quercetin 7-O-glucosyltransferase activity"/>
    <property type="evidence" value="ECO:0007669"/>
    <property type="project" value="TreeGrafter"/>
</dbReference>
<dbReference type="EMBL" id="JAAMPC010000010">
    <property type="protein sequence ID" value="KAG2288964.1"/>
    <property type="molecule type" value="Genomic_DNA"/>
</dbReference>
<name>A0A8X7RGW8_BRACI</name>
<evidence type="ECO:0000256" key="1">
    <source>
        <dbReference type="ARBA" id="ARBA00009995"/>
    </source>
</evidence>
<comment type="similarity">
    <text evidence="1">Belongs to the UDP-glycosyltransferase family.</text>
</comment>
<evidence type="ECO:0000256" key="4">
    <source>
        <dbReference type="SAM" id="MobiDB-lite"/>
    </source>
</evidence>
<dbReference type="Proteomes" id="UP000886595">
    <property type="component" value="Unassembled WGS sequence"/>
</dbReference>
<dbReference type="FunFam" id="3.40.50.2000:FF:000138">
    <property type="entry name" value="Glycosyltransferase"/>
    <property type="match status" value="1"/>
</dbReference>
<organism evidence="6 7">
    <name type="scientific">Brassica carinata</name>
    <name type="common">Ethiopian mustard</name>
    <name type="synonym">Abyssinian cabbage</name>
    <dbReference type="NCBI Taxonomy" id="52824"/>
    <lineage>
        <taxon>Eukaryota</taxon>
        <taxon>Viridiplantae</taxon>
        <taxon>Streptophyta</taxon>
        <taxon>Embryophyta</taxon>
        <taxon>Tracheophyta</taxon>
        <taxon>Spermatophyta</taxon>
        <taxon>Magnoliopsida</taxon>
        <taxon>eudicotyledons</taxon>
        <taxon>Gunneridae</taxon>
        <taxon>Pentapetalae</taxon>
        <taxon>rosids</taxon>
        <taxon>malvids</taxon>
        <taxon>Brassicales</taxon>
        <taxon>Brassicaceae</taxon>
        <taxon>Brassiceae</taxon>
        <taxon>Brassica</taxon>
    </lineage>
</organism>
<dbReference type="CDD" id="cd03784">
    <property type="entry name" value="GT1_Gtf-like"/>
    <property type="match status" value="1"/>
</dbReference>
<evidence type="ECO:0000313" key="6">
    <source>
        <dbReference type="EMBL" id="KAG2288964.1"/>
    </source>
</evidence>
<keyword evidence="3" id="KW-0808">Transferase</keyword>
<evidence type="ECO:0000256" key="2">
    <source>
        <dbReference type="ARBA" id="ARBA00022676"/>
    </source>
</evidence>
<dbReference type="Pfam" id="PF00201">
    <property type="entry name" value="UDPGT"/>
    <property type="match status" value="1"/>
</dbReference>
<proteinExistence type="inferred from homology"/>
<protein>
    <submittedName>
        <fullName evidence="6">Uncharacterized protein</fullName>
    </submittedName>
</protein>
<dbReference type="GO" id="GO:0080043">
    <property type="term" value="F:quercetin 3-O-glucosyltransferase activity"/>
    <property type="evidence" value="ECO:0007669"/>
    <property type="project" value="TreeGrafter"/>
</dbReference>
<dbReference type="PANTHER" id="PTHR11926">
    <property type="entry name" value="GLUCOSYL/GLUCURONOSYL TRANSFERASES"/>
    <property type="match status" value="1"/>
</dbReference>
<dbReference type="SUPFAM" id="SSF53756">
    <property type="entry name" value="UDP-Glycosyltransferase/glycogen phosphorylase"/>
    <property type="match status" value="1"/>
</dbReference>
<dbReference type="InterPro" id="IPR002213">
    <property type="entry name" value="UDP_glucos_trans"/>
</dbReference>
<feature type="signal peptide" evidence="5">
    <location>
        <begin position="1"/>
        <end position="28"/>
    </location>
</feature>
<accession>A0A8X7RGW8</accession>
<gene>
    <name evidence="6" type="ORF">Bca52824_048568</name>
</gene>
<dbReference type="OrthoDB" id="5835829at2759"/>
<feature type="chain" id="PRO_5036480373" evidence="5">
    <location>
        <begin position="29"/>
        <end position="493"/>
    </location>
</feature>
<reference evidence="6 7" key="1">
    <citation type="submission" date="2020-02" db="EMBL/GenBank/DDBJ databases">
        <authorList>
            <person name="Ma Q."/>
            <person name="Huang Y."/>
            <person name="Song X."/>
            <person name="Pei D."/>
        </authorList>
    </citation>
    <scope>NUCLEOTIDE SEQUENCE [LARGE SCALE GENOMIC DNA]</scope>
    <source>
        <strain evidence="6">Sxm20200214</strain>
        <tissue evidence="6">Leaf</tissue>
    </source>
</reference>
<comment type="caution">
    <text evidence="6">The sequence shown here is derived from an EMBL/GenBank/DDBJ whole genome shotgun (WGS) entry which is preliminary data.</text>
</comment>
<sequence length="493" mass="56341">MISYTTIYLLTSSLTCCLLALCPPISLSVSRTTHFPPYGSYHTTTIRSLPRGGHALARKRPHQPHDELLQTPPPRPYPHRHIRRHRRMARLHRVRPEAQPYPLRHSPKPHPLRASPCQQLHRLHRRHLHQLGGTLRALTRQPQLPASHRNHLRHFRPVGSECRHTEEYSGSFFLDRVSRDPLPLRPLRSSAAHGHFPTEPSETKEDEVVDYIPGLSPTRLRDLPEIYHGFSHQVFNKFKPCFDELSKAKYLLFPSAYELEPKAVDFFTSKFDFPVYTTGPLIPFEELSAGNDVSKPEYIQWLDGQPESSVLYISQGSFLSVTEAEMEEIVGGVRETGVRFLWVARGGELKLKEALEGSSGVVVSWCDQLRVLSHAAVGGFWTHCGFNSTLEGIYSGVPMLTFPLFWDQFLNAKMIVEDWRVGMRIKSDKKTELVRRDEIKELVKRFMDGESEEGREMRRRACDLSEICRGSVVKAGSSDVNIDAFLKDITKIV</sequence>
<dbReference type="Gene3D" id="3.40.50.2000">
    <property type="entry name" value="Glycogen Phosphorylase B"/>
    <property type="match status" value="2"/>
</dbReference>
<dbReference type="PANTHER" id="PTHR11926:SF1494">
    <property type="entry name" value="FLAVONOL 3-O-GLUCOSYLTRANSFERASE UGT76E12-RELATED"/>
    <property type="match status" value="1"/>
</dbReference>
<keyword evidence="2" id="KW-0328">Glycosyltransferase</keyword>
<keyword evidence="5" id="KW-0732">Signal</keyword>